<dbReference type="Gene3D" id="1.10.10.10">
    <property type="entry name" value="Winged helix-like DNA-binding domain superfamily/Winged helix DNA-binding domain"/>
    <property type="match status" value="1"/>
</dbReference>
<evidence type="ECO:0000313" key="3">
    <source>
        <dbReference type="Proteomes" id="UP000532440"/>
    </source>
</evidence>
<feature type="domain" description="Bacterial transcriptional activator" evidence="1">
    <location>
        <begin position="114"/>
        <end position="252"/>
    </location>
</feature>
<gene>
    <name evidence="2" type="ORF">HNQ70_000114</name>
</gene>
<sequence length="682" mass="74746">MESKAVCAAADPAGASAVGIRLRMLGPLEVWRDARRVTLPASRKVRALLCWLALSPRPVARGQLCELFWEGPSDPRGELRWCLSKIRSVVDTPGRSRVQGLDDAVALDLADCFVDAIDVARELEHGVAAIDRVRQRELLALFQGEFLEGLELGRNPGFDAWLTAQRRRFRSLQAALLDRIVGQAGDDEVFGYLEQWLRLCPFEARAHRILLDTLARLGRVREGDEHMAVSARLFEAEGMDFGPVRDAWRSARGSCIEAGMESGLEPAPAPVPWRESADSIDEGVALATRRASLAVMPFHDGSAVAGAFRGVGDALVHDTITRLAKLRSLFVIADGTVFALHERGVAAHEAARLLDVDYFVGGSVGWAGDRLRVSVELVETGSARIVWSETFVRRAQDAFSVLDEISDMIVSSVAGEIETLERNRAILLPPDSLDAWEAHHRGLWHMYRFTKDDNALARHFFEVALRLDPSFSRAWAGLSFTHFQDAFQGWSSRAPGTTRALEAAAQGLLADDHDPAAHWAMGRALWLRGEHAPSVLELERAVDLSPNFALGHYTLAFVHSQAGDPLAAIASADLSRHLSPFDPLLFGMLGARAMAHVRLGQFEEAARWAVKAAARPNAHPHILAIAAFSLALAGTLGDARAQAAAIRRALPRYSFADFEEAFRFDEPGAELFREGARRIGMA</sequence>
<dbReference type="EMBL" id="JACHGB010000001">
    <property type="protein sequence ID" value="MBB5270130.1"/>
    <property type="molecule type" value="Genomic_DNA"/>
</dbReference>
<dbReference type="Gene3D" id="3.40.50.10070">
    <property type="entry name" value="TolB, N-terminal domain"/>
    <property type="match status" value="1"/>
</dbReference>
<keyword evidence="3" id="KW-1185">Reference proteome</keyword>
<comment type="caution">
    <text evidence="2">The sequence shown here is derived from an EMBL/GenBank/DDBJ whole genome shotgun (WGS) entry which is preliminary data.</text>
</comment>
<dbReference type="Proteomes" id="UP000532440">
    <property type="component" value="Unassembled WGS sequence"/>
</dbReference>
<evidence type="ECO:0000259" key="1">
    <source>
        <dbReference type="SMART" id="SM01043"/>
    </source>
</evidence>
<accession>A0A7W8M7E4</accession>
<organism evidence="2 3">
    <name type="scientific">Quisquiliibacterium transsilvanicum</name>
    <dbReference type="NCBI Taxonomy" id="1549638"/>
    <lineage>
        <taxon>Bacteria</taxon>
        <taxon>Pseudomonadati</taxon>
        <taxon>Pseudomonadota</taxon>
        <taxon>Betaproteobacteria</taxon>
        <taxon>Burkholderiales</taxon>
        <taxon>Burkholderiaceae</taxon>
        <taxon>Quisquiliibacterium</taxon>
    </lineage>
</organism>
<dbReference type="InterPro" id="IPR005158">
    <property type="entry name" value="BTAD"/>
</dbReference>
<name>A0A7W8M7E4_9BURK</name>
<proteinExistence type="predicted"/>
<dbReference type="AlphaFoldDB" id="A0A7W8M7E4"/>
<dbReference type="SMART" id="SM01043">
    <property type="entry name" value="BTAD"/>
    <property type="match status" value="1"/>
</dbReference>
<dbReference type="PANTHER" id="PTHR35807">
    <property type="entry name" value="TRANSCRIPTIONAL REGULATOR REDD-RELATED"/>
    <property type="match status" value="1"/>
</dbReference>
<dbReference type="InterPro" id="IPR051677">
    <property type="entry name" value="AfsR-DnrI-RedD_regulator"/>
</dbReference>
<dbReference type="RefSeq" id="WP_343060571.1">
    <property type="nucleotide sequence ID" value="NZ_BAABEW010000003.1"/>
</dbReference>
<evidence type="ECO:0000313" key="2">
    <source>
        <dbReference type="EMBL" id="MBB5270130.1"/>
    </source>
</evidence>
<dbReference type="InterPro" id="IPR036388">
    <property type="entry name" value="WH-like_DNA-bd_sf"/>
</dbReference>
<reference evidence="2 3" key="1">
    <citation type="submission" date="2020-08" db="EMBL/GenBank/DDBJ databases">
        <title>Genomic Encyclopedia of Type Strains, Phase IV (KMG-IV): sequencing the most valuable type-strain genomes for metagenomic binning, comparative biology and taxonomic classification.</title>
        <authorList>
            <person name="Goeker M."/>
        </authorList>
    </citation>
    <scope>NUCLEOTIDE SEQUENCE [LARGE SCALE GENOMIC DNA]</scope>
    <source>
        <strain evidence="2 3">DSM 29781</strain>
    </source>
</reference>
<dbReference type="Gene3D" id="1.25.40.10">
    <property type="entry name" value="Tetratricopeptide repeat domain"/>
    <property type="match status" value="2"/>
</dbReference>
<protein>
    <submittedName>
        <fullName evidence="2">TolB-like protein/DNA-binding SARP family transcriptional activator</fullName>
    </submittedName>
</protein>
<dbReference type="SUPFAM" id="SSF48452">
    <property type="entry name" value="TPR-like"/>
    <property type="match status" value="1"/>
</dbReference>
<dbReference type="InterPro" id="IPR011990">
    <property type="entry name" value="TPR-like_helical_dom_sf"/>
</dbReference>
<keyword evidence="2" id="KW-0238">DNA-binding</keyword>
<dbReference type="GO" id="GO:0003677">
    <property type="term" value="F:DNA binding"/>
    <property type="evidence" value="ECO:0007669"/>
    <property type="project" value="UniProtKB-KW"/>
</dbReference>